<reference evidence="2 3" key="1">
    <citation type="submission" date="2020-10" db="EMBL/GenBank/DDBJ databases">
        <title>Connecting structure to function with the recovery of over 1000 high-quality activated sludge metagenome-assembled genomes encoding full-length rRNA genes using long-read sequencing.</title>
        <authorList>
            <person name="Singleton C.M."/>
            <person name="Petriglieri F."/>
            <person name="Kristensen J.M."/>
            <person name="Kirkegaard R.H."/>
            <person name="Michaelsen T.Y."/>
            <person name="Andersen M.H."/>
            <person name="Karst S.M."/>
            <person name="Dueholm M.S."/>
            <person name="Nielsen P.H."/>
            <person name="Albertsen M."/>
        </authorList>
    </citation>
    <scope>NUCLEOTIDE SEQUENCE [LARGE SCALE GENOMIC DNA]</scope>
    <source>
        <strain evidence="2">Fred_18-Q3-R57-64_BAT3C.720</strain>
    </source>
</reference>
<accession>A0A935T5F9</accession>
<feature type="compositionally biased region" description="Basic and acidic residues" evidence="1">
    <location>
        <begin position="56"/>
        <end position="67"/>
    </location>
</feature>
<dbReference type="AlphaFoldDB" id="A0A935T5F9"/>
<proteinExistence type="predicted"/>
<dbReference type="Proteomes" id="UP000706151">
    <property type="component" value="Unassembled WGS sequence"/>
</dbReference>
<dbReference type="Pfam" id="PF07592">
    <property type="entry name" value="DDE_Tnp_ISAZ013"/>
    <property type="match status" value="1"/>
</dbReference>
<name>A0A935T5F9_9PROT</name>
<gene>
    <name evidence="2" type="ORF">IPK02_00800</name>
</gene>
<organism evidence="2 3">
    <name type="scientific">Candidatus Accumulibacter affinis</name>
    <dbReference type="NCBI Taxonomy" id="2954384"/>
    <lineage>
        <taxon>Bacteria</taxon>
        <taxon>Pseudomonadati</taxon>
        <taxon>Pseudomonadota</taxon>
        <taxon>Betaproteobacteria</taxon>
        <taxon>Candidatus Accumulibacter</taxon>
    </lineage>
</organism>
<evidence type="ECO:0000313" key="2">
    <source>
        <dbReference type="EMBL" id="MBK7952611.1"/>
    </source>
</evidence>
<sequence>MRSSRPYPQTALQSLARPLPLAASYSIRIHPFGDLPDPRQTRSTPKFAANPGGSTEENRFKQHPERNPQFENITKIKATYLAQNQPVISMDTKKKEMIGNFYRAGKLAHEKPLRSWTMILPATARARLCRTDFMTWG</sequence>
<feature type="region of interest" description="Disordered" evidence="1">
    <location>
        <begin position="32"/>
        <end position="67"/>
    </location>
</feature>
<evidence type="ECO:0000256" key="1">
    <source>
        <dbReference type="SAM" id="MobiDB-lite"/>
    </source>
</evidence>
<dbReference type="EMBL" id="JADJOT010000001">
    <property type="protein sequence ID" value="MBK7952611.1"/>
    <property type="molecule type" value="Genomic_DNA"/>
</dbReference>
<protein>
    <submittedName>
        <fullName evidence="2">Uncharacterized protein</fullName>
    </submittedName>
</protein>
<dbReference type="InterPro" id="IPR011518">
    <property type="entry name" value="Transposase_36"/>
</dbReference>
<comment type="caution">
    <text evidence="2">The sequence shown here is derived from an EMBL/GenBank/DDBJ whole genome shotgun (WGS) entry which is preliminary data.</text>
</comment>
<evidence type="ECO:0000313" key="3">
    <source>
        <dbReference type="Proteomes" id="UP000706151"/>
    </source>
</evidence>